<comment type="similarity">
    <text evidence="1">Belongs to the bactofilin family.</text>
</comment>
<organism evidence="2 3">
    <name type="scientific">Nitrospira defluvii</name>
    <dbReference type="NCBI Taxonomy" id="330214"/>
    <lineage>
        <taxon>Bacteria</taxon>
        <taxon>Pseudomonadati</taxon>
        <taxon>Nitrospirota</taxon>
        <taxon>Nitrospiria</taxon>
        <taxon>Nitrospirales</taxon>
        <taxon>Nitrospiraceae</taxon>
        <taxon>Nitrospira</taxon>
    </lineage>
</organism>
<evidence type="ECO:0000313" key="2">
    <source>
        <dbReference type="EMBL" id="CAE6754690.1"/>
    </source>
</evidence>
<dbReference type="RefSeq" id="WP_213042513.1">
    <property type="nucleotide sequence ID" value="NZ_CAJNBJ010000016.1"/>
</dbReference>
<dbReference type="PANTHER" id="PTHR35024:SF4">
    <property type="entry name" value="POLYMER-FORMING CYTOSKELETAL PROTEIN"/>
    <property type="match status" value="1"/>
</dbReference>
<sequence length="146" mass="15269">MMKKSGFVESDNITLLAKGVLLRGEIHVEGTVRIDGRLEGDLQTAGTVVIGEDGVVQGTITAGIVISSGKIKATVRATERLQLLKTGLLIGEVHTPAFSMEDGAKFQGTSDMGVSSWGEDAQKLPPNVRDIASQRPKAVAAVGDNA</sequence>
<evidence type="ECO:0008006" key="4">
    <source>
        <dbReference type="Google" id="ProtNLM"/>
    </source>
</evidence>
<evidence type="ECO:0000256" key="1">
    <source>
        <dbReference type="ARBA" id="ARBA00044755"/>
    </source>
</evidence>
<reference evidence="2 3" key="1">
    <citation type="submission" date="2021-02" db="EMBL/GenBank/DDBJ databases">
        <authorList>
            <person name="Han P."/>
        </authorList>
    </citation>
    <scope>NUCLEOTIDE SEQUENCE [LARGE SCALE GENOMIC DNA]</scope>
    <source>
        <strain evidence="2">Candidatus Nitrospira sp. ZN2</strain>
    </source>
</reference>
<gene>
    <name evidence="2" type="ORF">NSPZN2_30344</name>
</gene>
<dbReference type="EMBL" id="CAJNBJ010000016">
    <property type="protein sequence ID" value="CAE6754690.1"/>
    <property type="molecule type" value="Genomic_DNA"/>
</dbReference>
<dbReference type="Proteomes" id="UP000675880">
    <property type="component" value="Unassembled WGS sequence"/>
</dbReference>
<name>A0ABM8RIB1_9BACT</name>
<accession>A0ABM8RIB1</accession>
<comment type="caution">
    <text evidence="2">The sequence shown here is derived from an EMBL/GenBank/DDBJ whole genome shotgun (WGS) entry which is preliminary data.</text>
</comment>
<dbReference type="PANTHER" id="PTHR35024">
    <property type="entry name" value="HYPOTHETICAL CYTOSOLIC PROTEIN"/>
    <property type="match status" value="1"/>
</dbReference>
<dbReference type="Pfam" id="PF04519">
    <property type="entry name" value="Bactofilin"/>
    <property type="match status" value="1"/>
</dbReference>
<keyword evidence="3" id="KW-1185">Reference proteome</keyword>
<evidence type="ECO:0000313" key="3">
    <source>
        <dbReference type="Proteomes" id="UP000675880"/>
    </source>
</evidence>
<protein>
    <recommendedName>
        <fullName evidence="4">Cell shape determination protein CcmA</fullName>
    </recommendedName>
</protein>
<proteinExistence type="inferred from homology"/>
<dbReference type="InterPro" id="IPR007607">
    <property type="entry name" value="BacA/B"/>
</dbReference>